<gene>
    <name evidence="2" type="ORF">EL26_02210</name>
</gene>
<evidence type="ECO:0000259" key="1">
    <source>
        <dbReference type="Pfam" id="PF00144"/>
    </source>
</evidence>
<comment type="caution">
    <text evidence="2">The sequence shown here is derived from an EMBL/GenBank/DDBJ whole genome shotgun (WGS) entry which is preliminary data.</text>
</comment>
<feature type="domain" description="Beta-lactamase-related" evidence="1">
    <location>
        <begin position="9"/>
        <end position="326"/>
    </location>
</feature>
<dbReference type="Proteomes" id="UP000027931">
    <property type="component" value="Unassembled WGS sequence"/>
</dbReference>
<protein>
    <recommendedName>
        <fullName evidence="1">Beta-lactamase-related domain-containing protein</fullName>
    </recommendedName>
</protein>
<accession>A0A074LV60</accession>
<dbReference type="EMBL" id="JMIR01000002">
    <property type="protein sequence ID" value="KEO84844.1"/>
    <property type="molecule type" value="Genomic_DNA"/>
</dbReference>
<dbReference type="InterPro" id="IPR001466">
    <property type="entry name" value="Beta-lactam-related"/>
</dbReference>
<dbReference type="Gene3D" id="3.40.710.10">
    <property type="entry name" value="DD-peptidase/beta-lactamase superfamily"/>
    <property type="match status" value="1"/>
</dbReference>
<evidence type="ECO:0000313" key="3">
    <source>
        <dbReference type="Proteomes" id="UP000027931"/>
    </source>
</evidence>
<dbReference type="PANTHER" id="PTHR43283">
    <property type="entry name" value="BETA-LACTAMASE-RELATED"/>
    <property type="match status" value="1"/>
</dbReference>
<dbReference type="SUPFAM" id="SSF56601">
    <property type="entry name" value="beta-lactamase/transpeptidase-like"/>
    <property type="match status" value="1"/>
</dbReference>
<dbReference type="RefSeq" id="WP_052035887.1">
    <property type="nucleotide sequence ID" value="NZ_JMIR01000002.1"/>
</dbReference>
<dbReference type="InterPro" id="IPR012338">
    <property type="entry name" value="Beta-lactam/transpept-like"/>
</dbReference>
<dbReference type="OrthoDB" id="846150at2"/>
<dbReference type="InterPro" id="IPR050789">
    <property type="entry name" value="Diverse_Enzym_Activities"/>
</dbReference>
<dbReference type="STRING" id="1157490.EL26_02210"/>
<dbReference type="eggNOG" id="COG1680">
    <property type="taxonomic scope" value="Bacteria"/>
</dbReference>
<organism evidence="2 3">
    <name type="scientific">Tumebacillus flagellatus</name>
    <dbReference type="NCBI Taxonomy" id="1157490"/>
    <lineage>
        <taxon>Bacteria</taxon>
        <taxon>Bacillati</taxon>
        <taxon>Bacillota</taxon>
        <taxon>Bacilli</taxon>
        <taxon>Bacillales</taxon>
        <taxon>Alicyclobacillaceae</taxon>
        <taxon>Tumebacillus</taxon>
    </lineage>
</organism>
<dbReference type="AlphaFoldDB" id="A0A074LV60"/>
<reference evidence="2 3" key="1">
    <citation type="journal article" date="2013" name="Int. J. Syst. Evol. Microbiol.">
        <title>Tumebacillus flagellatus sp. nov., an alpha-amylase/pullulanase-producing bacterium isolated from cassava wastewater.</title>
        <authorList>
            <person name="Wang Q."/>
            <person name="Xie N."/>
            <person name="Qin Y."/>
            <person name="Shen N."/>
            <person name="Zhu J."/>
            <person name="Mi H."/>
            <person name="Huang R."/>
        </authorList>
    </citation>
    <scope>NUCLEOTIDE SEQUENCE [LARGE SCALE GENOMIC DNA]</scope>
    <source>
        <strain evidence="2 3">GST4</strain>
    </source>
</reference>
<evidence type="ECO:0000313" key="2">
    <source>
        <dbReference type="EMBL" id="KEO84844.1"/>
    </source>
</evidence>
<keyword evidence="3" id="KW-1185">Reference proteome</keyword>
<dbReference type="Pfam" id="PF00144">
    <property type="entry name" value="Beta-lactamase"/>
    <property type="match status" value="1"/>
</dbReference>
<name>A0A074LV60_9BACL</name>
<proteinExistence type="predicted"/>
<sequence>MDGTLLTKIDALVEAHRETFKITGASLAIVQGEEIAYARGYGRESILPDSPPVTADTIYRIASVTKPLTASMILRLVEEGVLELDKPVREYVPWLELSVPGAAEKLTLRLLLSHQSGLPTGGDAFGSRDPEGLEKYVREYVPTIPMLAEPGTGWSYSNHNFNIAGYIAEAVTGKHYAKLMKEYVFEPLGMERTTFDPLVALTYPIARPHLRDAEGELSLWHNFYDAAASAPAMMGLSTVLDLAQVAKAFLQGGGSLLKPETVETMLTPHVEVMRANGFQCGLSWFILPKNGKTRYYHYGQASYMYTSLLLFSPEDQVAVAALGNGEMMYELGHRIMDLLQWGQEVPEAEPQENPDTANPAEWPLYTGTYLSSTFEGLVDVFIENDELMLRVHGETMNLLPLRERLYFAKSKSGHTHTVGFPIRGEEPVRGIMMNGQVRGRANLPEYTPNPADWTDWLGLYDDGEDQYEVWMQEDQLAVHHVGGKKTSVLDALSPNLFLSKETGLIRLQRLGRDTEPTLVFHEAWRLAKVR</sequence>